<comment type="caution">
    <text evidence="2">The sequence shown here is derived from an EMBL/GenBank/DDBJ whole genome shotgun (WGS) entry which is preliminary data.</text>
</comment>
<keyword evidence="1" id="KW-0732">Signal</keyword>
<proteinExistence type="predicted"/>
<dbReference type="Proteomes" id="UP000003789">
    <property type="component" value="Unassembled WGS sequence"/>
</dbReference>
<organism evidence="2 3">
    <name type="scientific">Photobacterium profundum 3TCK</name>
    <dbReference type="NCBI Taxonomy" id="314280"/>
    <lineage>
        <taxon>Bacteria</taxon>
        <taxon>Pseudomonadati</taxon>
        <taxon>Pseudomonadota</taxon>
        <taxon>Gammaproteobacteria</taxon>
        <taxon>Vibrionales</taxon>
        <taxon>Vibrionaceae</taxon>
        <taxon>Photobacterium</taxon>
    </lineage>
</organism>
<gene>
    <name evidence="2" type="primary">mogA</name>
    <name evidence="2" type="ORF">P3TCK_06697</name>
</gene>
<evidence type="ECO:0000313" key="3">
    <source>
        <dbReference type="Proteomes" id="UP000003789"/>
    </source>
</evidence>
<feature type="chain" id="PRO_5004197963" evidence="1">
    <location>
        <begin position="28"/>
        <end position="214"/>
    </location>
</feature>
<evidence type="ECO:0000256" key="1">
    <source>
        <dbReference type="SAM" id="SignalP"/>
    </source>
</evidence>
<dbReference type="RefSeq" id="WP_006229353.1">
    <property type="nucleotide sequence ID" value="NZ_CH724134.1"/>
</dbReference>
<name>Q1YYW3_9GAMM</name>
<accession>Q1YYW3</accession>
<dbReference type="EMBL" id="AAPH01000034">
    <property type="protein sequence ID" value="EAS41445.1"/>
    <property type="molecule type" value="Genomic_DNA"/>
</dbReference>
<protein>
    <submittedName>
        <fullName evidence="2">Molybdenum cofactor biosynthesis protein</fullName>
    </submittedName>
</protein>
<dbReference type="AlphaFoldDB" id="Q1YYW3"/>
<dbReference type="HOGENOM" id="CLU_1287886_0_0_6"/>
<sequence>MNTHKLAKQLKYSVLFALALSTLSGCAQLDEWSKPNVNGLRQDPSFDVNAIEKGGISNITITSSLNSNEITPSAIAPQLTAAIREKRSDITVNTNGQYKINADVLTNDIRNSTNSSDQLYKVTTRSIKVNYTITDKKSNHTVWTGIIETSQDTSASYKLKKDDGKNEKTSDKILNALVDSMVEPADQPFPSPPNLSDVMQSNFEGFALNLPQAK</sequence>
<dbReference type="PROSITE" id="PS51257">
    <property type="entry name" value="PROKAR_LIPOPROTEIN"/>
    <property type="match status" value="1"/>
</dbReference>
<dbReference type="OrthoDB" id="9983085at2"/>
<evidence type="ECO:0000313" key="2">
    <source>
        <dbReference type="EMBL" id="EAS41445.1"/>
    </source>
</evidence>
<reference evidence="2 3" key="1">
    <citation type="submission" date="2006-03" db="EMBL/GenBank/DDBJ databases">
        <authorList>
            <person name="Bartlett D.H."/>
            <person name="Valle G."/>
            <person name="Lauro F.M."/>
            <person name="Vezzi A."/>
            <person name="Simonato F."/>
            <person name="Eloe E."/>
            <person name="Vitulo N."/>
            <person name="Stratton T.K."/>
            <person name="D'angelo M."/>
            <person name="Ferriera S."/>
            <person name="Johnson J."/>
            <person name="Kravitz S."/>
            <person name="Beeson K."/>
            <person name="Sutton G."/>
            <person name="Rogers Y."/>
            <person name="Friedman R."/>
            <person name="Frazier M."/>
            <person name="Venter J.C."/>
        </authorList>
    </citation>
    <scope>NUCLEOTIDE SEQUENCE [LARGE SCALE GENOMIC DNA]</scope>
    <source>
        <strain evidence="2 3">3TCK</strain>
    </source>
</reference>
<feature type="signal peptide" evidence="1">
    <location>
        <begin position="1"/>
        <end position="27"/>
    </location>
</feature>